<dbReference type="EMBL" id="MNCJ02000323">
    <property type="protein sequence ID" value="KAF5796103.1"/>
    <property type="molecule type" value="Genomic_DNA"/>
</dbReference>
<evidence type="ECO:0000313" key="2">
    <source>
        <dbReference type="Proteomes" id="UP000215914"/>
    </source>
</evidence>
<dbReference type="AlphaFoldDB" id="A0A9K3NE67"/>
<dbReference type="InterPro" id="IPR040165">
    <property type="entry name" value="Diminuto-like"/>
</dbReference>
<proteinExistence type="predicted"/>
<gene>
    <name evidence="1" type="ORF">HanXRQr2_Chr08g0347491</name>
</gene>
<sequence length="58" mass="6267">MIIKYESLVNMTQITRAMVPMNLALAVVLELGDLTVGGLINGSGLEGRSHTYLVFSQT</sequence>
<dbReference type="GO" id="GO:0050614">
    <property type="term" value="F:Delta24-sterol reductase activity"/>
    <property type="evidence" value="ECO:0007669"/>
    <property type="project" value="UniProtKB-EC"/>
</dbReference>
<dbReference type="PANTHER" id="PTHR10801:SF20">
    <property type="entry name" value="DELTA(24)-STEROL REDUCTASE-RELATED"/>
    <property type="match status" value="1"/>
</dbReference>
<reference evidence="1" key="2">
    <citation type="submission" date="2020-06" db="EMBL/GenBank/DDBJ databases">
        <title>Helianthus annuus Genome sequencing and assembly Release 2.</title>
        <authorList>
            <person name="Gouzy J."/>
            <person name="Langlade N."/>
            <person name="Munos S."/>
        </authorList>
    </citation>
    <scope>NUCLEOTIDE SEQUENCE</scope>
    <source>
        <tissue evidence="1">Leaves</tissue>
    </source>
</reference>
<dbReference type="Gramene" id="mRNA:HanXRQr2_Chr08g0347491">
    <property type="protein sequence ID" value="CDS:HanXRQr2_Chr08g0347491.1"/>
    <property type="gene ID" value="HanXRQr2_Chr08g0347491"/>
</dbReference>
<name>A0A9K3NE67_HELAN</name>
<evidence type="ECO:0000313" key="1">
    <source>
        <dbReference type="EMBL" id="KAF5796103.1"/>
    </source>
</evidence>
<accession>A0A9K3NE67</accession>
<organism evidence="1 2">
    <name type="scientific">Helianthus annuus</name>
    <name type="common">Common sunflower</name>
    <dbReference type="NCBI Taxonomy" id="4232"/>
    <lineage>
        <taxon>Eukaryota</taxon>
        <taxon>Viridiplantae</taxon>
        <taxon>Streptophyta</taxon>
        <taxon>Embryophyta</taxon>
        <taxon>Tracheophyta</taxon>
        <taxon>Spermatophyta</taxon>
        <taxon>Magnoliopsida</taxon>
        <taxon>eudicotyledons</taxon>
        <taxon>Gunneridae</taxon>
        <taxon>Pentapetalae</taxon>
        <taxon>asterids</taxon>
        <taxon>campanulids</taxon>
        <taxon>Asterales</taxon>
        <taxon>Asteraceae</taxon>
        <taxon>Asteroideae</taxon>
        <taxon>Heliantheae alliance</taxon>
        <taxon>Heliantheae</taxon>
        <taxon>Helianthus</taxon>
    </lineage>
</organism>
<dbReference type="Proteomes" id="UP000215914">
    <property type="component" value="Unassembled WGS sequence"/>
</dbReference>
<keyword evidence="1" id="KW-0560">Oxidoreductase</keyword>
<dbReference type="PANTHER" id="PTHR10801">
    <property type="entry name" value="24-DEHYDROCHOLESTEROL REDUCTASE"/>
    <property type="match status" value="1"/>
</dbReference>
<keyword evidence="2" id="KW-1185">Reference proteome</keyword>
<comment type="caution">
    <text evidence="1">The sequence shown here is derived from an EMBL/GenBank/DDBJ whole genome shotgun (WGS) entry which is preliminary data.</text>
</comment>
<dbReference type="EC" id="1.3.1.72" evidence="1"/>
<reference evidence="1" key="1">
    <citation type="journal article" date="2017" name="Nature">
        <title>The sunflower genome provides insights into oil metabolism, flowering and Asterid evolution.</title>
        <authorList>
            <person name="Badouin H."/>
            <person name="Gouzy J."/>
            <person name="Grassa C.J."/>
            <person name="Murat F."/>
            <person name="Staton S.E."/>
            <person name="Cottret L."/>
            <person name="Lelandais-Briere C."/>
            <person name="Owens G.L."/>
            <person name="Carrere S."/>
            <person name="Mayjonade B."/>
            <person name="Legrand L."/>
            <person name="Gill N."/>
            <person name="Kane N.C."/>
            <person name="Bowers J.E."/>
            <person name="Hubner S."/>
            <person name="Bellec A."/>
            <person name="Berard A."/>
            <person name="Berges H."/>
            <person name="Blanchet N."/>
            <person name="Boniface M.C."/>
            <person name="Brunel D."/>
            <person name="Catrice O."/>
            <person name="Chaidir N."/>
            <person name="Claudel C."/>
            <person name="Donnadieu C."/>
            <person name="Faraut T."/>
            <person name="Fievet G."/>
            <person name="Helmstetter N."/>
            <person name="King M."/>
            <person name="Knapp S.J."/>
            <person name="Lai Z."/>
            <person name="Le Paslier M.C."/>
            <person name="Lippi Y."/>
            <person name="Lorenzon L."/>
            <person name="Mandel J.R."/>
            <person name="Marage G."/>
            <person name="Marchand G."/>
            <person name="Marquand E."/>
            <person name="Bret-Mestries E."/>
            <person name="Morien E."/>
            <person name="Nambeesan S."/>
            <person name="Nguyen T."/>
            <person name="Pegot-Espagnet P."/>
            <person name="Pouilly N."/>
            <person name="Raftis F."/>
            <person name="Sallet E."/>
            <person name="Schiex T."/>
            <person name="Thomas J."/>
            <person name="Vandecasteele C."/>
            <person name="Vares D."/>
            <person name="Vear F."/>
            <person name="Vautrin S."/>
            <person name="Crespi M."/>
            <person name="Mangin B."/>
            <person name="Burke J.M."/>
            <person name="Salse J."/>
            <person name="Munos S."/>
            <person name="Vincourt P."/>
            <person name="Rieseberg L.H."/>
            <person name="Langlade N.B."/>
        </authorList>
    </citation>
    <scope>NUCLEOTIDE SEQUENCE</scope>
    <source>
        <tissue evidence="1">Leaves</tissue>
    </source>
</reference>
<protein>
    <submittedName>
        <fullName evidence="1">Delta(24)-sterol reductase</fullName>
        <ecNumber evidence="1">1.3.1.72</ecNumber>
    </submittedName>
</protein>